<keyword evidence="3" id="KW-1185">Reference proteome</keyword>
<dbReference type="EMBL" id="PQFF01000107">
    <property type="protein sequence ID" value="RHZ81969.1"/>
    <property type="molecule type" value="Genomic_DNA"/>
</dbReference>
<name>A0A397J0Y7_9GLOM</name>
<dbReference type="AlphaFoldDB" id="A0A397J0Y7"/>
<dbReference type="Proteomes" id="UP000266861">
    <property type="component" value="Unassembled WGS sequence"/>
</dbReference>
<dbReference type="InterPro" id="IPR041698">
    <property type="entry name" value="Methyltransf_25"/>
</dbReference>
<evidence type="ECO:0000313" key="2">
    <source>
        <dbReference type="EMBL" id="RHZ81969.1"/>
    </source>
</evidence>
<dbReference type="OrthoDB" id="2013972at2759"/>
<protein>
    <recommendedName>
        <fullName evidence="1">Methyltransferase domain-containing protein</fullName>
    </recommendedName>
</protein>
<dbReference type="PANTHER" id="PTHR43591:SF24">
    <property type="entry name" value="2-METHOXY-6-POLYPRENYL-1,4-BENZOQUINOL METHYLASE, MITOCHONDRIAL"/>
    <property type="match status" value="1"/>
</dbReference>
<dbReference type="PANTHER" id="PTHR43591">
    <property type="entry name" value="METHYLTRANSFERASE"/>
    <property type="match status" value="1"/>
</dbReference>
<gene>
    <name evidence="2" type="ORF">Glove_115g26</name>
</gene>
<dbReference type="InterPro" id="IPR029063">
    <property type="entry name" value="SAM-dependent_MTases_sf"/>
</dbReference>
<dbReference type="CDD" id="cd02440">
    <property type="entry name" value="AdoMet_MTases"/>
    <property type="match status" value="1"/>
</dbReference>
<dbReference type="STRING" id="1348612.A0A397J0Y7"/>
<evidence type="ECO:0000313" key="3">
    <source>
        <dbReference type="Proteomes" id="UP000266861"/>
    </source>
</evidence>
<dbReference type="Gene3D" id="3.40.50.150">
    <property type="entry name" value="Vaccinia Virus protein VP39"/>
    <property type="match status" value="1"/>
</dbReference>
<dbReference type="SUPFAM" id="SSF53335">
    <property type="entry name" value="S-adenosyl-L-methionine-dependent methyltransferases"/>
    <property type="match status" value="1"/>
</dbReference>
<comment type="caution">
    <text evidence="2">The sequence shown here is derived from an EMBL/GenBank/DDBJ whole genome shotgun (WGS) entry which is preliminary data.</text>
</comment>
<sequence length="290" mass="32961">MGNIKSSLKKKKNLSSASIISERNHHNEESSINLTEVDRQQEVYYHYKLMFNGNCSAPVHEYLRNGCKVLDIGCGSGIWICELATEFPKSTFIGVDMVPVYPSEIKPNNAEFVKNNILKGLTFKDNEFDYVHSSKMGTVFKDEEWINKVIPELIRVTKPQGWIEFSDVDIRLIDAGPNSTRLVDGISQGMSNSGINTGSITLVKKWLQPRVTNITELNKLVPIGVWEPTFGNFNLQDCVDFVKLQRSWLANAMDITEDKLLKLEELAYAEFYSTKYKGKFSITRVFGQKI</sequence>
<evidence type="ECO:0000259" key="1">
    <source>
        <dbReference type="Pfam" id="PF13649"/>
    </source>
</evidence>
<dbReference type="GO" id="GO:0008168">
    <property type="term" value="F:methyltransferase activity"/>
    <property type="evidence" value="ECO:0007669"/>
    <property type="project" value="TreeGrafter"/>
</dbReference>
<feature type="domain" description="Methyltransferase" evidence="1">
    <location>
        <begin position="69"/>
        <end position="161"/>
    </location>
</feature>
<organism evidence="2 3">
    <name type="scientific">Diversispora epigaea</name>
    <dbReference type="NCBI Taxonomy" id="1348612"/>
    <lineage>
        <taxon>Eukaryota</taxon>
        <taxon>Fungi</taxon>
        <taxon>Fungi incertae sedis</taxon>
        <taxon>Mucoromycota</taxon>
        <taxon>Glomeromycotina</taxon>
        <taxon>Glomeromycetes</taxon>
        <taxon>Diversisporales</taxon>
        <taxon>Diversisporaceae</taxon>
        <taxon>Diversispora</taxon>
    </lineage>
</organism>
<dbReference type="Pfam" id="PF13649">
    <property type="entry name" value="Methyltransf_25"/>
    <property type="match status" value="1"/>
</dbReference>
<reference evidence="2 3" key="1">
    <citation type="submission" date="2018-08" db="EMBL/GenBank/DDBJ databases">
        <title>Genome and evolution of the arbuscular mycorrhizal fungus Diversispora epigaea (formerly Glomus versiforme) and its bacterial endosymbionts.</title>
        <authorList>
            <person name="Sun X."/>
            <person name="Fei Z."/>
            <person name="Harrison M."/>
        </authorList>
    </citation>
    <scope>NUCLEOTIDE SEQUENCE [LARGE SCALE GENOMIC DNA]</scope>
    <source>
        <strain evidence="2 3">IT104</strain>
    </source>
</reference>
<accession>A0A397J0Y7</accession>
<proteinExistence type="predicted"/>